<evidence type="ECO:0000256" key="1">
    <source>
        <dbReference type="SAM" id="MobiDB-lite"/>
    </source>
</evidence>
<keyword evidence="3" id="KW-1185">Reference proteome</keyword>
<gene>
    <name evidence="2" type="ORF">BGAL_0236g00140</name>
</gene>
<feature type="region of interest" description="Disordered" evidence="1">
    <location>
        <begin position="1"/>
        <end position="62"/>
    </location>
</feature>
<organism evidence="2 3">
    <name type="scientific">Botrytis galanthina</name>
    <dbReference type="NCBI Taxonomy" id="278940"/>
    <lineage>
        <taxon>Eukaryota</taxon>
        <taxon>Fungi</taxon>
        <taxon>Dikarya</taxon>
        <taxon>Ascomycota</taxon>
        <taxon>Pezizomycotina</taxon>
        <taxon>Leotiomycetes</taxon>
        <taxon>Helotiales</taxon>
        <taxon>Sclerotiniaceae</taxon>
        <taxon>Botrytis</taxon>
    </lineage>
</organism>
<dbReference type="Proteomes" id="UP000308671">
    <property type="component" value="Unassembled WGS sequence"/>
</dbReference>
<evidence type="ECO:0000313" key="3">
    <source>
        <dbReference type="Proteomes" id="UP000308671"/>
    </source>
</evidence>
<feature type="compositionally biased region" description="Low complexity" evidence="1">
    <location>
        <begin position="25"/>
        <end position="35"/>
    </location>
</feature>
<protein>
    <submittedName>
        <fullName evidence="2">Uncharacterized protein</fullName>
    </submittedName>
</protein>
<comment type="caution">
    <text evidence="2">The sequence shown here is derived from an EMBL/GenBank/DDBJ whole genome shotgun (WGS) entry which is preliminary data.</text>
</comment>
<evidence type="ECO:0000313" key="2">
    <source>
        <dbReference type="EMBL" id="THV48644.1"/>
    </source>
</evidence>
<dbReference type="EMBL" id="PQXL01000236">
    <property type="protein sequence ID" value="THV48644.1"/>
    <property type="molecule type" value="Genomic_DNA"/>
</dbReference>
<dbReference type="AlphaFoldDB" id="A0A4S8R613"/>
<feature type="compositionally biased region" description="Basic and acidic residues" evidence="1">
    <location>
        <begin position="1"/>
        <end position="13"/>
    </location>
</feature>
<sequence>MTESPEALKKKEEEENEENDATLGQQQQQQQQQQHQEAECIQLNKGQESKRLPSPQTDPSFL</sequence>
<proteinExistence type="predicted"/>
<reference evidence="2 3" key="1">
    <citation type="submission" date="2017-12" db="EMBL/GenBank/DDBJ databases">
        <title>Comparative genomics of Botrytis spp.</title>
        <authorList>
            <person name="Valero-Jimenez C.A."/>
            <person name="Tapia P."/>
            <person name="Veloso J."/>
            <person name="Silva-Moreno E."/>
            <person name="Staats M."/>
            <person name="Valdes J.H."/>
            <person name="Van Kan J.A.L."/>
        </authorList>
    </citation>
    <scope>NUCLEOTIDE SEQUENCE [LARGE SCALE GENOMIC DNA]</scope>
    <source>
        <strain evidence="2 3">MUCL435</strain>
    </source>
</reference>
<accession>A0A4S8R613</accession>
<name>A0A4S8R613_9HELO</name>